<gene>
    <name evidence="2" type="ORF">PR048_031867</name>
</gene>
<comment type="caution">
    <text evidence="2">The sequence shown here is derived from an EMBL/GenBank/DDBJ whole genome shotgun (WGS) entry which is preliminary data.</text>
</comment>
<feature type="transmembrane region" description="Helical" evidence="1">
    <location>
        <begin position="53"/>
        <end position="73"/>
    </location>
</feature>
<evidence type="ECO:0000313" key="2">
    <source>
        <dbReference type="EMBL" id="KAJ8868058.1"/>
    </source>
</evidence>
<feature type="transmembrane region" description="Helical" evidence="1">
    <location>
        <begin position="113"/>
        <end position="137"/>
    </location>
</feature>
<keyword evidence="1" id="KW-1133">Transmembrane helix</keyword>
<proteinExistence type="predicted"/>
<accession>A0ABQ9G6H2</accession>
<keyword evidence="1" id="KW-0472">Membrane</keyword>
<evidence type="ECO:0000256" key="1">
    <source>
        <dbReference type="SAM" id="Phobius"/>
    </source>
</evidence>
<dbReference type="EMBL" id="JARBHB010000015">
    <property type="protein sequence ID" value="KAJ8868058.1"/>
    <property type="molecule type" value="Genomic_DNA"/>
</dbReference>
<keyword evidence="3" id="KW-1185">Reference proteome</keyword>
<evidence type="ECO:0000313" key="3">
    <source>
        <dbReference type="Proteomes" id="UP001159363"/>
    </source>
</evidence>
<feature type="transmembrane region" description="Helical" evidence="1">
    <location>
        <begin position="177"/>
        <end position="200"/>
    </location>
</feature>
<name>A0ABQ9G6H2_9NEOP</name>
<dbReference type="Proteomes" id="UP001159363">
    <property type="component" value="Chromosome 14"/>
</dbReference>
<organism evidence="2 3">
    <name type="scientific">Dryococelus australis</name>
    <dbReference type="NCBI Taxonomy" id="614101"/>
    <lineage>
        <taxon>Eukaryota</taxon>
        <taxon>Metazoa</taxon>
        <taxon>Ecdysozoa</taxon>
        <taxon>Arthropoda</taxon>
        <taxon>Hexapoda</taxon>
        <taxon>Insecta</taxon>
        <taxon>Pterygota</taxon>
        <taxon>Neoptera</taxon>
        <taxon>Polyneoptera</taxon>
        <taxon>Phasmatodea</taxon>
        <taxon>Verophasmatodea</taxon>
        <taxon>Anareolatae</taxon>
        <taxon>Phasmatidae</taxon>
        <taxon>Eurycanthinae</taxon>
        <taxon>Dryococelus</taxon>
    </lineage>
</organism>
<sequence>MKDGNNGNIITEFVGCLRHYERGDDHVTGEAQARTMSQSLHVPQYRGMIVVKIAVYAQLIVVRVVLIAVHAVLSVVHVVPIVMCIMITAVHAVLIVVRVVLIAVHAVLSTVDVVPIVIACGADCVVCVVLIAVHAVLSVVHVVPIVMCMMITAVHAVLIVLRVVLIAVHAVLSTVDVVPIVMCMVITVVHAVLIVVRVVLIDGMIAKWIEIIIKIKSKVTAVKVKYQGHLDIIWRTRWLMVKSDSRPWTPCIDLAYPMSMKPILPPLLSPREAILPNHPEWLNIAFLRLVFARGRLGTFLKEKW</sequence>
<protein>
    <submittedName>
        <fullName evidence="2">Uncharacterized protein</fullName>
    </submittedName>
</protein>
<keyword evidence="1" id="KW-0812">Transmembrane</keyword>
<feature type="transmembrane region" description="Helical" evidence="1">
    <location>
        <begin position="143"/>
        <end position="165"/>
    </location>
</feature>
<reference evidence="2 3" key="1">
    <citation type="submission" date="2023-02" db="EMBL/GenBank/DDBJ databases">
        <title>LHISI_Scaffold_Assembly.</title>
        <authorList>
            <person name="Stuart O.P."/>
            <person name="Cleave R."/>
            <person name="Magrath M.J.L."/>
            <person name="Mikheyev A.S."/>
        </authorList>
    </citation>
    <scope>NUCLEOTIDE SEQUENCE [LARGE SCALE GENOMIC DNA]</scope>
    <source>
        <strain evidence="2">Daus_M_001</strain>
        <tissue evidence="2">Leg muscle</tissue>
    </source>
</reference>
<feature type="transmembrane region" description="Helical" evidence="1">
    <location>
        <begin position="79"/>
        <end position="101"/>
    </location>
</feature>